<keyword evidence="2" id="KW-1185">Reference proteome</keyword>
<comment type="caution">
    <text evidence="1">The sequence shown here is derived from an EMBL/GenBank/DDBJ whole genome shotgun (WGS) entry which is preliminary data.</text>
</comment>
<dbReference type="EMBL" id="JBEGDG010000024">
    <property type="protein sequence ID" value="MEQ6357328.1"/>
    <property type="molecule type" value="Genomic_DNA"/>
</dbReference>
<organism evidence="1 2">
    <name type="scientific">Lysinibacillus zambalensis</name>
    <dbReference type="NCBI Taxonomy" id="3160866"/>
    <lineage>
        <taxon>Bacteria</taxon>
        <taxon>Bacillati</taxon>
        <taxon>Bacillota</taxon>
        <taxon>Bacilli</taxon>
        <taxon>Bacillales</taxon>
        <taxon>Bacillaceae</taxon>
        <taxon>Lysinibacillus</taxon>
    </lineage>
</organism>
<dbReference type="RefSeq" id="WP_349661691.1">
    <property type="nucleotide sequence ID" value="NZ_JBEGDG010000024.1"/>
</dbReference>
<gene>
    <name evidence="1" type="ORF">ABNX05_22190</name>
</gene>
<reference evidence="1 2" key="1">
    <citation type="submission" date="2024-06" db="EMBL/GenBank/DDBJ databases">
        <title>Lysinibacillus zambalefons sp. nov., a Novel Firmicute Isolated from the Poon Bato Zambales Hyperalkaline Spring.</title>
        <authorList>
            <person name="Aja J.A."/>
            <person name="Lazaro J.E.H."/>
            <person name="Llorin L.D."/>
            <person name="Lim K.R."/>
            <person name="Teodosio J."/>
            <person name="Dalisay D.S."/>
        </authorList>
    </citation>
    <scope>NUCLEOTIDE SEQUENCE [LARGE SCALE GENOMIC DNA]</scope>
    <source>
        <strain evidence="1 2">M3</strain>
    </source>
</reference>
<proteinExistence type="predicted"/>
<accession>A0ABV1MXV5</accession>
<protein>
    <submittedName>
        <fullName evidence="1">Uncharacterized protein</fullName>
    </submittedName>
</protein>
<evidence type="ECO:0000313" key="1">
    <source>
        <dbReference type="EMBL" id="MEQ6357328.1"/>
    </source>
</evidence>
<evidence type="ECO:0000313" key="2">
    <source>
        <dbReference type="Proteomes" id="UP001478862"/>
    </source>
</evidence>
<dbReference type="Proteomes" id="UP001478862">
    <property type="component" value="Unassembled WGS sequence"/>
</dbReference>
<sequence>MLNSNTEALVRKEKDLNSLILIELKITKKYLPDNPKGFFFVATKNEFYLAKLLGDRYKFCFHYIQILYRKPEI</sequence>
<name>A0ABV1MXV5_9BACI</name>